<keyword evidence="4 5" id="KW-0949">S-adenosyl-L-methionine</keyword>
<comment type="similarity">
    <text evidence="5">Belongs to the methyltransferase superfamily. UbiG/COQ3 family.</text>
</comment>
<dbReference type="InterPro" id="IPR010233">
    <property type="entry name" value="UbiG_MeTrfase"/>
</dbReference>
<evidence type="ECO:0000256" key="4">
    <source>
        <dbReference type="ARBA" id="ARBA00022691"/>
    </source>
</evidence>
<dbReference type="SUPFAM" id="SSF53335">
    <property type="entry name" value="S-adenosyl-L-methionine-dependent methyltransferases"/>
    <property type="match status" value="1"/>
</dbReference>
<comment type="catalytic activity">
    <reaction evidence="5">
        <text>a 3-(all-trans-polyprenyl)benzene-1,2-diol + S-adenosyl-L-methionine = a 2-methoxy-6-(all-trans-polyprenyl)phenol + S-adenosyl-L-homocysteine + H(+)</text>
        <dbReference type="Rhea" id="RHEA:31411"/>
        <dbReference type="Rhea" id="RHEA-COMP:9550"/>
        <dbReference type="Rhea" id="RHEA-COMP:9551"/>
        <dbReference type="ChEBI" id="CHEBI:15378"/>
        <dbReference type="ChEBI" id="CHEBI:57856"/>
        <dbReference type="ChEBI" id="CHEBI:59789"/>
        <dbReference type="ChEBI" id="CHEBI:62729"/>
        <dbReference type="ChEBI" id="CHEBI:62731"/>
        <dbReference type="EC" id="2.1.1.222"/>
    </reaction>
</comment>
<dbReference type="NCBIfam" id="TIGR01983">
    <property type="entry name" value="UbiG"/>
    <property type="match status" value="1"/>
</dbReference>
<dbReference type="GO" id="GO:0061542">
    <property type="term" value="F:3-demethylubiquinol 3-O-methyltransferase activity"/>
    <property type="evidence" value="ECO:0007669"/>
    <property type="project" value="UniProtKB-UniRule"/>
</dbReference>
<dbReference type="RefSeq" id="WP_108604974.1">
    <property type="nucleotide sequence ID" value="NZ_CP026604.1"/>
</dbReference>
<dbReference type="AlphaFoldDB" id="A0A2S0VXJ1"/>
<dbReference type="EC" id="2.1.1.222" evidence="5"/>
<feature type="binding site" evidence="5">
    <location>
        <position position="65"/>
    </location>
    <ligand>
        <name>S-adenosyl-L-methionine</name>
        <dbReference type="ChEBI" id="CHEBI:59789"/>
    </ligand>
</feature>
<dbReference type="InterPro" id="IPR029063">
    <property type="entry name" value="SAM-dependent_MTases_sf"/>
</dbReference>
<proteinExistence type="inferred from homology"/>
<organism evidence="6 7">
    <name type="scientific">Saccharobesus litoralis</name>
    <dbReference type="NCBI Taxonomy" id="2172099"/>
    <lineage>
        <taxon>Bacteria</taxon>
        <taxon>Pseudomonadati</taxon>
        <taxon>Pseudomonadota</taxon>
        <taxon>Gammaproteobacteria</taxon>
        <taxon>Alteromonadales</taxon>
        <taxon>Alteromonadaceae</taxon>
        <taxon>Saccharobesus</taxon>
    </lineage>
</organism>
<dbReference type="Proteomes" id="UP000244441">
    <property type="component" value="Chromosome"/>
</dbReference>
<dbReference type="UniPathway" id="UPA00232"/>
<dbReference type="OrthoDB" id="9801538at2"/>
<keyword evidence="7" id="KW-1185">Reference proteome</keyword>
<reference evidence="6 7" key="1">
    <citation type="submission" date="2018-01" db="EMBL/GenBank/DDBJ databases">
        <title>Genome sequence of a Cantenovulum-like bacteria.</title>
        <authorList>
            <person name="Tan W.R."/>
            <person name="Lau N.-S."/>
            <person name="Go F."/>
            <person name="Amirul A.-A.A."/>
        </authorList>
    </citation>
    <scope>NUCLEOTIDE SEQUENCE [LARGE SCALE GENOMIC DNA]</scope>
    <source>
        <strain evidence="6 7">CCB-QB4</strain>
    </source>
</reference>
<dbReference type="GO" id="GO:0102208">
    <property type="term" value="F:2-polyprenyl-6-hydroxyphenol methylase activity"/>
    <property type="evidence" value="ECO:0007669"/>
    <property type="project" value="UniProtKB-EC"/>
</dbReference>
<protein>
    <recommendedName>
        <fullName evidence="5">Ubiquinone biosynthesis O-methyltransferase</fullName>
    </recommendedName>
    <alternativeName>
        <fullName evidence="5">2-polyprenyl-6-hydroxyphenol methylase</fullName>
        <ecNumber evidence="5">2.1.1.222</ecNumber>
    </alternativeName>
    <alternativeName>
        <fullName evidence="5">3-demethylubiquinone 3-O-methyltransferase</fullName>
        <ecNumber evidence="5">2.1.1.64</ecNumber>
    </alternativeName>
</protein>
<keyword evidence="1 5" id="KW-0489">Methyltransferase</keyword>
<evidence type="ECO:0000313" key="6">
    <source>
        <dbReference type="EMBL" id="AWB68931.1"/>
    </source>
</evidence>
<dbReference type="Gene3D" id="3.40.50.150">
    <property type="entry name" value="Vaccinia Virus protein VP39"/>
    <property type="match status" value="1"/>
</dbReference>
<evidence type="ECO:0000256" key="2">
    <source>
        <dbReference type="ARBA" id="ARBA00022679"/>
    </source>
</evidence>
<dbReference type="PANTHER" id="PTHR43464">
    <property type="entry name" value="METHYLTRANSFERASE"/>
    <property type="match status" value="1"/>
</dbReference>
<evidence type="ECO:0000256" key="5">
    <source>
        <dbReference type="HAMAP-Rule" id="MF_00472"/>
    </source>
</evidence>
<evidence type="ECO:0000313" key="7">
    <source>
        <dbReference type="Proteomes" id="UP000244441"/>
    </source>
</evidence>
<keyword evidence="2 5" id="KW-0808">Transferase</keyword>
<gene>
    <name evidence="5" type="primary">ubiG</name>
    <name evidence="6" type="ORF">C2869_05605</name>
</gene>
<dbReference type="EMBL" id="CP026604">
    <property type="protein sequence ID" value="AWB68931.1"/>
    <property type="molecule type" value="Genomic_DNA"/>
</dbReference>
<dbReference type="HAMAP" id="MF_00472">
    <property type="entry name" value="UbiG"/>
    <property type="match status" value="1"/>
</dbReference>
<evidence type="ECO:0000256" key="3">
    <source>
        <dbReference type="ARBA" id="ARBA00022688"/>
    </source>
</evidence>
<dbReference type="CDD" id="cd02440">
    <property type="entry name" value="AdoMet_MTases"/>
    <property type="match status" value="1"/>
</dbReference>
<dbReference type="GO" id="GO:0010420">
    <property type="term" value="F:polyprenyldihydroxybenzoate methyltransferase activity"/>
    <property type="evidence" value="ECO:0007669"/>
    <property type="project" value="InterPro"/>
</dbReference>
<dbReference type="PANTHER" id="PTHR43464:SF19">
    <property type="entry name" value="UBIQUINONE BIOSYNTHESIS O-METHYLTRANSFERASE, MITOCHONDRIAL"/>
    <property type="match status" value="1"/>
</dbReference>
<comment type="catalytic activity">
    <reaction evidence="5">
        <text>a 3-demethylubiquinol + S-adenosyl-L-methionine = a ubiquinol + S-adenosyl-L-homocysteine + H(+)</text>
        <dbReference type="Rhea" id="RHEA:44380"/>
        <dbReference type="Rhea" id="RHEA-COMP:9566"/>
        <dbReference type="Rhea" id="RHEA-COMP:10914"/>
        <dbReference type="ChEBI" id="CHEBI:15378"/>
        <dbReference type="ChEBI" id="CHEBI:17976"/>
        <dbReference type="ChEBI" id="CHEBI:57856"/>
        <dbReference type="ChEBI" id="CHEBI:59789"/>
        <dbReference type="ChEBI" id="CHEBI:84422"/>
        <dbReference type="EC" id="2.1.1.64"/>
    </reaction>
</comment>
<dbReference type="EC" id="2.1.1.64" evidence="5"/>
<dbReference type="FunFam" id="3.40.50.150:FF:000028">
    <property type="entry name" value="Ubiquinone biosynthesis O-methyltransferase"/>
    <property type="match status" value="1"/>
</dbReference>
<accession>A0A2S0VXJ1</accession>
<sequence>MEVKQSTTTPANVDHQEVAKFDEIAHNWWDKEQEFAPLHNINPCRVNFIQHYTNGIFGRTVLDIGCGGGILTTELAKQGAKVTGIDAASQAIGVAKLQAKAEQLNIDYFNTYAEPFAEQNSNKFDVVTCMEMLEHVPEPESVIRSACQMLKPGGDLFCSTLNKTIRSFLLGIVAAEHILNLVPKGTHEHSKFIRPADLIAMIERQGLKVRVVKGLHYNPLTKDASLNDDLAVNYILHATKPV</sequence>
<comment type="function">
    <text evidence="5">O-methyltransferase that catalyzes the 2 O-methylation steps in the ubiquinone biosynthetic pathway.</text>
</comment>
<feature type="binding site" evidence="5">
    <location>
        <position position="45"/>
    </location>
    <ligand>
        <name>S-adenosyl-L-methionine</name>
        <dbReference type="ChEBI" id="CHEBI:59789"/>
    </ligand>
</feature>
<dbReference type="KEGG" id="cate:C2869_05605"/>
<dbReference type="Pfam" id="PF13489">
    <property type="entry name" value="Methyltransf_23"/>
    <property type="match status" value="1"/>
</dbReference>
<feature type="binding site" evidence="5">
    <location>
        <position position="130"/>
    </location>
    <ligand>
        <name>S-adenosyl-L-methionine</name>
        <dbReference type="ChEBI" id="CHEBI:59789"/>
    </ligand>
</feature>
<evidence type="ECO:0000256" key="1">
    <source>
        <dbReference type="ARBA" id="ARBA00022603"/>
    </source>
</evidence>
<dbReference type="GO" id="GO:0032259">
    <property type="term" value="P:methylation"/>
    <property type="evidence" value="ECO:0007669"/>
    <property type="project" value="UniProtKB-KW"/>
</dbReference>
<feature type="binding site" evidence="5">
    <location>
        <position position="86"/>
    </location>
    <ligand>
        <name>S-adenosyl-L-methionine</name>
        <dbReference type="ChEBI" id="CHEBI:59789"/>
    </ligand>
</feature>
<name>A0A2S0VXJ1_9ALTE</name>
<keyword evidence="3 5" id="KW-0831">Ubiquinone biosynthesis</keyword>
<comment type="pathway">
    <text evidence="5">Cofactor biosynthesis; ubiquinone biosynthesis.</text>
</comment>